<gene>
    <name evidence="2" type="ORF">SEMRO_399_G134870.1</name>
</gene>
<evidence type="ECO:0000313" key="3">
    <source>
        <dbReference type="Proteomes" id="UP001153069"/>
    </source>
</evidence>
<reference evidence="2" key="1">
    <citation type="submission" date="2020-06" db="EMBL/GenBank/DDBJ databases">
        <authorList>
            <consortium name="Plant Systems Biology data submission"/>
        </authorList>
    </citation>
    <scope>NUCLEOTIDE SEQUENCE</scope>
    <source>
        <strain evidence="2">D6</strain>
    </source>
</reference>
<feature type="compositionally biased region" description="Basic and acidic residues" evidence="1">
    <location>
        <begin position="57"/>
        <end position="75"/>
    </location>
</feature>
<feature type="compositionally biased region" description="Basic and acidic residues" evidence="1">
    <location>
        <begin position="381"/>
        <end position="390"/>
    </location>
</feature>
<name>A0A9N8DVC9_9STRA</name>
<feature type="region of interest" description="Disordered" evidence="1">
    <location>
        <begin position="381"/>
        <end position="411"/>
    </location>
</feature>
<organism evidence="2 3">
    <name type="scientific">Seminavis robusta</name>
    <dbReference type="NCBI Taxonomy" id="568900"/>
    <lineage>
        <taxon>Eukaryota</taxon>
        <taxon>Sar</taxon>
        <taxon>Stramenopiles</taxon>
        <taxon>Ochrophyta</taxon>
        <taxon>Bacillariophyta</taxon>
        <taxon>Bacillariophyceae</taxon>
        <taxon>Bacillariophycidae</taxon>
        <taxon>Naviculales</taxon>
        <taxon>Naviculaceae</taxon>
        <taxon>Seminavis</taxon>
    </lineage>
</organism>
<keyword evidence="3" id="KW-1185">Reference proteome</keyword>
<protein>
    <submittedName>
        <fullName evidence="2">Uncharacterized protein</fullName>
    </submittedName>
</protein>
<feature type="compositionally biased region" description="Basic residues" evidence="1">
    <location>
        <begin position="89"/>
        <end position="98"/>
    </location>
</feature>
<accession>A0A9N8DVC9</accession>
<feature type="region of interest" description="Disordered" evidence="1">
    <location>
        <begin position="45"/>
        <end position="110"/>
    </location>
</feature>
<dbReference type="EMBL" id="CAICTM010000398">
    <property type="protein sequence ID" value="CAB9509657.1"/>
    <property type="molecule type" value="Genomic_DNA"/>
</dbReference>
<sequence length="534" mass="58618">MEEDPFTELSPDAIRRADEAIANYLASSEVDATVESPITMFIKGEYQSPTGVMTDASPKEHSMESGDPRATEKSHVKVAKKGGGDVSKRKLTPTKHHAPTPSSVASICPPLKRSSIPAGDGKYVLNGTAQVSGKGRTKKPIPPDAVILTIDSDSEGEEEDRKLPAVTKKVNVKKEPEWKRASVPGKKVVVDANNKVTVNGGYEDWQIRAIKKERAAVYEEIMKPPPPPPDGCSFLPAVKLQTSGRTSQSTATATLPTVQPAPTRVQRSRHMSQRPIQLDSSSSSESEDDDSSVDSMDGFDDAEKEKMKSMSPYFRTLYAKELKASSQTDQSAKMLKDKFAWYSKSTQYNGSKENIPKNYLARKKKEWKQKEAQAQVRHLLAKEEKKKIKSNDSNNNSKKKKKPVRSKSLGPTLKLGEWPQYWASESMFHARAIGNPGAKGVHSTLAGGAATPDYRIPALRLKSSDRASKQRLLEAMKVPALKLLAAMTKSTLAQDKTLLYHFVDVNANKEANPPTPVENCVAALIATLVDLYMD</sequence>
<evidence type="ECO:0000256" key="1">
    <source>
        <dbReference type="SAM" id="MobiDB-lite"/>
    </source>
</evidence>
<evidence type="ECO:0000313" key="2">
    <source>
        <dbReference type="EMBL" id="CAB9509657.1"/>
    </source>
</evidence>
<feature type="region of interest" description="Disordered" evidence="1">
    <location>
        <begin position="241"/>
        <end position="306"/>
    </location>
</feature>
<dbReference type="AlphaFoldDB" id="A0A9N8DVC9"/>
<proteinExistence type="predicted"/>
<comment type="caution">
    <text evidence="2">The sequence shown here is derived from an EMBL/GenBank/DDBJ whole genome shotgun (WGS) entry which is preliminary data.</text>
</comment>
<feature type="compositionally biased region" description="Polar residues" evidence="1">
    <location>
        <begin position="241"/>
        <end position="257"/>
    </location>
</feature>
<feature type="compositionally biased region" description="Acidic residues" evidence="1">
    <location>
        <begin position="285"/>
        <end position="300"/>
    </location>
</feature>
<dbReference type="Proteomes" id="UP001153069">
    <property type="component" value="Unassembled WGS sequence"/>
</dbReference>